<keyword evidence="1" id="KW-0472">Membrane</keyword>
<dbReference type="RefSeq" id="WP_263713735.1">
    <property type="nucleotide sequence ID" value="NZ_JAOWKX010000011.1"/>
</dbReference>
<sequence length="229" mass="25949">MSGSDDALMIRPEAKKNGITCLAIGCAGGGFSLLLFAILPTAINLSAIFLLSASIVAILIGWFKLREPEHSMVISRQDIAYYHRVGKWSLTWKNIIRIDTPRVSHGIDLRELDLIGIKINEYAPFLDSISPRLASHLLMEQRALLLQNDNCKTGQFYSESLIENDTFKFADGRVITGIKAMFANRMRNLRERLGYDIFISSAELDRSKDEFVSLLRQCQNQVRLHHQDH</sequence>
<organism evidence="2 3">
    <name type="scientific">Fluctibacter corallii</name>
    <dbReference type="NCBI Taxonomy" id="2984329"/>
    <lineage>
        <taxon>Bacteria</taxon>
        <taxon>Pseudomonadati</taxon>
        <taxon>Pseudomonadota</taxon>
        <taxon>Gammaproteobacteria</taxon>
        <taxon>Alteromonadales</taxon>
        <taxon>Alteromonadaceae</taxon>
        <taxon>Fluctibacter</taxon>
    </lineage>
</organism>
<protein>
    <submittedName>
        <fullName evidence="2">DUF2982 domain-containing protein</fullName>
    </submittedName>
</protein>
<feature type="transmembrane region" description="Helical" evidence="1">
    <location>
        <begin position="45"/>
        <end position="63"/>
    </location>
</feature>
<comment type="caution">
    <text evidence="2">The sequence shown here is derived from an EMBL/GenBank/DDBJ whole genome shotgun (WGS) entry which is preliminary data.</text>
</comment>
<keyword evidence="3" id="KW-1185">Reference proteome</keyword>
<reference evidence="2 3" key="1">
    <citation type="submission" date="2022-10" db="EMBL/GenBank/DDBJ databases">
        <title>Aestuariibacter sp. AA17 isolated from Montipora capitata coral fragment.</title>
        <authorList>
            <person name="Emsley S.A."/>
            <person name="Pfannmuller K.M."/>
            <person name="Loughran R.M."/>
            <person name="Shlafstein M."/>
            <person name="Papke E."/>
            <person name="Saw J.H."/>
            <person name="Ushijima B."/>
            <person name="Videau P."/>
        </authorList>
    </citation>
    <scope>NUCLEOTIDE SEQUENCE [LARGE SCALE GENOMIC DNA]</scope>
    <source>
        <strain evidence="2 3">AA17</strain>
    </source>
</reference>
<feature type="transmembrane region" description="Helical" evidence="1">
    <location>
        <begin position="21"/>
        <end position="39"/>
    </location>
</feature>
<dbReference type="Pfam" id="PF11201">
    <property type="entry name" value="DUF2982"/>
    <property type="match status" value="1"/>
</dbReference>
<accession>A0ABT3ACN8</accession>
<keyword evidence="1" id="KW-1133">Transmembrane helix</keyword>
<proteinExistence type="predicted"/>
<keyword evidence="1" id="KW-0812">Transmembrane</keyword>
<name>A0ABT3ACN8_9ALTE</name>
<gene>
    <name evidence="2" type="ORF">OE749_17265</name>
</gene>
<dbReference type="Proteomes" id="UP001652504">
    <property type="component" value="Unassembled WGS sequence"/>
</dbReference>
<evidence type="ECO:0000256" key="1">
    <source>
        <dbReference type="SAM" id="Phobius"/>
    </source>
</evidence>
<dbReference type="EMBL" id="JAOWKX010000011">
    <property type="protein sequence ID" value="MCV2886448.1"/>
    <property type="molecule type" value="Genomic_DNA"/>
</dbReference>
<evidence type="ECO:0000313" key="3">
    <source>
        <dbReference type="Proteomes" id="UP001652504"/>
    </source>
</evidence>
<evidence type="ECO:0000313" key="2">
    <source>
        <dbReference type="EMBL" id="MCV2886448.1"/>
    </source>
</evidence>
<dbReference type="InterPro" id="IPR021367">
    <property type="entry name" value="DUF2982"/>
</dbReference>